<evidence type="ECO:0000256" key="3">
    <source>
        <dbReference type="ARBA" id="ARBA00022989"/>
    </source>
</evidence>
<keyword evidence="7" id="KW-1185">Reference proteome</keyword>
<dbReference type="PANTHER" id="PTHR35529:SF1">
    <property type="entry name" value="MANGANESE EFFLUX PUMP MNTP-RELATED"/>
    <property type="match status" value="1"/>
</dbReference>
<evidence type="ECO:0000313" key="7">
    <source>
        <dbReference type="Proteomes" id="UP000198534"/>
    </source>
</evidence>
<organism evidence="6 7">
    <name type="scientific">Marininema mesophilum</name>
    <dbReference type="NCBI Taxonomy" id="1048340"/>
    <lineage>
        <taxon>Bacteria</taxon>
        <taxon>Bacillati</taxon>
        <taxon>Bacillota</taxon>
        <taxon>Bacilli</taxon>
        <taxon>Bacillales</taxon>
        <taxon>Thermoactinomycetaceae</taxon>
        <taxon>Marininema</taxon>
    </lineage>
</organism>
<keyword evidence="3 5" id="KW-1133">Transmembrane helix</keyword>
<dbReference type="EMBL" id="FNNQ01000003">
    <property type="protein sequence ID" value="SDW40786.1"/>
    <property type="molecule type" value="Genomic_DNA"/>
</dbReference>
<keyword evidence="2 5" id="KW-0812">Transmembrane</keyword>
<sequence>MELSTPQWGQLVTLLMVAVALGMDAFSLGIGIGMRGILQWQILVISGTIGLFHVVMPLMGITMGYYLGTMVKDIAVMTGGGVLCFLGINMVWNAFRSGEEPRLIDIKSVTGVCLFSISVSLDSLSAGLSLGLFAADVWLAVILFGVLGALMAGMGLLLGRHVGSWIGDYGEAVGGVILFFLGLRFLM</sequence>
<feature type="transmembrane region" description="Helical" evidence="5">
    <location>
        <begin position="74"/>
        <end position="92"/>
    </location>
</feature>
<evidence type="ECO:0000313" key="6">
    <source>
        <dbReference type="EMBL" id="SDW40786.1"/>
    </source>
</evidence>
<keyword evidence="4 5" id="KW-0472">Membrane</keyword>
<feature type="transmembrane region" description="Helical" evidence="5">
    <location>
        <begin position="169"/>
        <end position="186"/>
    </location>
</feature>
<feature type="transmembrane region" description="Helical" evidence="5">
    <location>
        <begin position="42"/>
        <end position="68"/>
    </location>
</feature>
<evidence type="ECO:0000256" key="2">
    <source>
        <dbReference type="ARBA" id="ARBA00022692"/>
    </source>
</evidence>
<feature type="transmembrane region" description="Helical" evidence="5">
    <location>
        <begin position="137"/>
        <end position="157"/>
    </location>
</feature>
<feature type="transmembrane region" description="Helical" evidence="5">
    <location>
        <begin position="12"/>
        <end position="30"/>
    </location>
</feature>
<dbReference type="AlphaFoldDB" id="A0A1H2TA06"/>
<evidence type="ECO:0000256" key="1">
    <source>
        <dbReference type="ARBA" id="ARBA00022475"/>
    </source>
</evidence>
<evidence type="ECO:0000256" key="5">
    <source>
        <dbReference type="SAM" id="Phobius"/>
    </source>
</evidence>
<name>A0A1H2TA06_9BACL</name>
<dbReference type="PANTHER" id="PTHR35529">
    <property type="entry name" value="MANGANESE EFFLUX PUMP MNTP-RELATED"/>
    <property type="match status" value="1"/>
</dbReference>
<dbReference type="RefSeq" id="WP_091736496.1">
    <property type="nucleotide sequence ID" value="NZ_FNNQ01000003.1"/>
</dbReference>
<reference evidence="6 7" key="1">
    <citation type="submission" date="2016-10" db="EMBL/GenBank/DDBJ databases">
        <authorList>
            <person name="de Groot N.N."/>
        </authorList>
    </citation>
    <scope>NUCLEOTIDE SEQUENCE [LARGE SCALE GENOMIC DNA]</scope>
    <source>
        <strain evidence="6 7">DSM 45610</strain>
    </source>
</reference>
<gene>
    <name evidence="6" type="ORF">SAMN05444487_10374</name>
</gene>
<dbReference type="OrthoDB" id="1679700at2"/>
<proteinExistence type="predicted"/>
<dbReference type="Proteomes" id="UP000198534">
    <property type="component" value="Unassembled WGS sequence"/>
</dbReference>
<keyword evidence="1" id="KW-1003">Cell membrane</keyword>
<dbReference type="InterPro" id="IPR003810">
    <property type="entry name" value="Mntp/YtaF"/>
</dbReference>
<evidence type="ECO:0000256" key="4">
    <source>
        <dbReference type="ARBA" id="ARBA00023136"/>
    </source>
</evidence>
<protein>
    <submittedName>
        <fullName evidence="6">Putative Mn2+ efflux pump MntP</fullName>
    </submittedName>
</protein>
<dbReference type="Pfam" id="PF02659">
    <property type="entry name" value="Mntp"/>
    <property type="match status" value="1"/>
</dbReference>
<accession>A0A1H2TA06</accession>
<dbReference type="STRING" id="1048340.SAMN05444487_10374"/>